<dbReference type="EMBL" id="JAJAQC010000011">
    <property type="protein sequence ID" value="MDA0564452.1"/>
    <property type="molecule type" value="Genomic_DNA"/>
</dbReference>
<accession>A0A9X3NJ76</accession>
<evidence type="ECO:0000256" key="2">
    <source>
        <dbReference type="SAM" id="Phobius"/>
    </source>
</evidence>
<evidence type="ECO:0000256" key="1">
    <source>
        <dbReference type="SAM" id="MobiDB-lite"/>
    </source>
</evidence>
<evidence type="ECO:0000313" key="5">
    <source>
        <dbReference type="Proteomes" id="UP001140076"/>
    </source>
</evidence>
<keyword evidence="2" id="KW-1133">Transmembrane helix</keyword>
<feature type="region of interest" description="Disordered" evidence="1">
    <location>
        <begin position="1"/>
        <end position="32"/>
    </location>
</feature>
<dbReference type="InterPro" id="IPR009936">
    <property type="entry name" value="DUF1468"/>
</dbReference>
<proteinExistence type="predicted"/>
<keyword evidence="2" id="KW-0812">Transmembrane</keyword>
<keyword evidence="5" id="KW-1185">Reference proteome</keyword>
<dbReference type="Pfam" id="PF07331">
    <property type="entry name" value="TctB"/>
    <property type="match status" value="1"/>
</dbReference>
<protein>
    <submittedName>
        <fullName evidence="4">Tripartite tricarboxylate transporter TctB family protein</fullName>
    </submittedName>
</protein>
<reference evidence="4" key="1">
    <citation type="submission" date="2021-10" db="EMBL/GenBank/DDBJ databases">
        <title>Streptomonospora sp. nov., isolated from mangrove soil.</title>
        <authorList>
            <person name="Chen X."/>
            <person name="Ge X."/>
            <person name="Liu W."/>
        </authorList>
    </citation>
    <scope>NUCLEOTIDE SEQUENCE</scope>
    <source>
        <strain evidence="4">S1-112</strain>
    </source>
</reference>
<evidence type="ECO:0000259" key="3">
    <source>
        <dbReference type="Pfam" id="PF07331"/>
    </source>
</evidence>
<feature type="transmembrane region" description="Helical" evidence="2">
    <location>
        <begin position="75"/>
        <end position="96"/>
    </location>
</feature>
<feature type="transmembrane region" description="Helical" evidence="2">
    <location>
        <begin position="40"/>
        <end position="63"/>
    </location>
</feature>
<comment type="caution">
    <text evidence="4">The sequence shown here is derived from an EMBL/GenBank/DDBJ whole genome shotgun (WGS) entry which is preliminary data.</text>
</comment>
<dbReference type="AlphaFoldDB" id="A0A9X3NJ76"/>
<organism evidence="4 5">
    <name type="scientific">Streptomonospora mangrovi</name>
    <dbReference type="NCBI Taxonomy" id="2883123"/>
    <lineage>
        <taxon>Bacteria</taxon>
        <taxon>Bacillati</taxon>
        <taxon>Actinomycetota</taxon>
        <taxon>Actinomycetes</taxon>
        <taxon>Streptosporangiales</taxon>
        <taxon>Nocardiopsidaceae</taxon>
        <taxon>Streptomonospora</taxon>
    </lineage>
</organism>
<feature type="transmembrane region" description="Helical" evidence="2">
    <location>
        <begin position="166"/>
        <end position="187"/>
    </location>
</feature>
<dbReference type="RefSeq" id="WP_270071740.1">
    <property type="nucleotide sequence ID" value="NZ_JAJAQC010000011.1"/>
</dbReference>
<feature type="region of interest" description="Disordered" evidence="1">
    <location>
        <begin position="101"/>
        <end position="148"/>
    </location>
</feature>
<gene>
    <name evidence="4" type="ORF">LG943_08950</name>
</gene>
<sequence>MTTAEPRPTGAPEAAPEAAPAATAAPEAAPAPARAGGRRAALAVPALTAAITVCCLAGGALMEVPAAAGFLGPRFFPLAVGALLLATALASAAWALRPGARAAAPDAPPAPPASEGGPAAAPDGAAPAHDGPSAADATAPAGGNAAPGAAPVRSDWRALGTMAATFTAHLLLLEPLGWLVAGTLLFWGTSFALDRRRPLLDLCVAAALSGTVQLLFSGLLDVPLPAGLLGKVL</sequence>
<keyword evidence="2" id="KW-0472">Membrane</keyword>
<name>A0A9X3NJ76_9ACTN</name>
<dbReference type="Proteomes" id="UP001140076">
    <property type="component" value="Unassembled WGS sequence"/>
</dbReference>
<feature type="domain" description="DUF1468" evidence="3">
    <location>
        <begin position="49"/>
        <end position="225"/>
    </location>
</feature>
<evidence type="ECO:0000313" key="4">
    <source>
        <dbReference type="EMBL" id="MDA0564452.1"/>
    </source>
</evidence>
<feature type="compositionally biased region" description="Low complexity" evidence="1">
    <location>
        <begin position="113"/>
        <end position="148"/>
    </location>
</feature>